<organism evidence="1 2">
    <name type="scientific">Brevibacillus laterosporus</name>
    <name type="common">Bacillus laterosporus</name>
    <dbReference type="NCBI Taxonomy" id="1465"/>
    <lineage>
        <taxon>Bacteria</taxon>
        <taxon>Bacillati</taxon>
        <taxon>Bacillota</taxon>
        <taxon>Bacilli</taxon>
        <taxon>Bacillales</taxon>
        <taxon>Paenibacillaceae</taxon>
        <taxon>Brevibacillus</taxon>
    </lineage>
</organism>
<name>A0A518VFQ2_BRELA</name>
<gene>
    <name evidence="1" type="ORF">EEL30_19350</name>
</gene>
<proteinExistence type="predicted"/>
<dbReference type="AlphaFoldDB" id="A0A518VFQ2"/>
<evidence type="ECO:0000313" key="1">
    <source>
        <dbReference type="EMBL" id="QDX95826.1"/>
    </source>
</evidence>
<dbReference type="Proteomes" id="UP000319432">
    <property type="component" value="Chromosome"/>
</dbReference>
<accession>A0A518VFQ2</accession>
<evidence type="ECO:0000313" key="2">
    <source>
        <dbReference type="Proteomes" id="UP000319432"/>
    </source>
</evidence>
<keyword evidence="2" id="KW-1185">Reference proteome</keyword>
<sequence length="63" mass="7539">MKRRKSEKLEGNPACFTNIKKIYRPKSIDNDYHYQYCIVRQTNTMHATRLTVPCMIPLRVHND</sequence>
<reference evidence="1 2" key="1">
    <citation type="submission" date="2018-11" db="EMBL/GenBank/DDBJ databases">
        <title>Phylogenetic determinants of toxin gene distribution in genomes of Brevibacillus laterosporus.</title>
        <authorList>
            <person name="Glare T.R."/>
            <person name="Durrant A."/>
            <person name="Berry C."/>
            <person name="Palma L."/>
            <person name="Ormskirk M."/>
            <person name="Cox M.O."/>
        </authorList>
    </citation>
    <scope>NUCLEOTIDE SEQUENCE [LARGE SCALE GENOMIC DNA]</scope>
    <source>
        <strain evidence="1 2">1821L</strain>
    </source>
</reference>
<protein>
    <submittedName>
        <fullName evidence="1">Uncharacterized protein</fullName>
    </submittedName>
</protein>
<dbReference type="EMBL" id="CP033464">
    <property type="protein sequence ID" value="QDX95826.1"/>
    <property type="molecule type" value="Genomic_DNA"/>
</dbReference>